<organism evidence="2 3">
    <name type="scientific">Klebsormidium nitens</name>
    <name type="common">Green alga</name>
    <name type="synonym">Ulothrix nitens</name>
    <dbReference type="NCBI Taxonomy" id="105231"/>
    <lineage>
        <taxon>Eukaryota</taxon>
        <taxon>Viridiplantae</taxon>
        <taxon>Streptophyta</taxon>
        <taxon>Klebsormidiophyceae</taxon>
        <taxon>Klebsormidiales</taxon>
        <taxon>Klebsormidiaceae</taxon>
        <taxon>Klebsormidium</taxon>
    </lineage>
</organism>
<proteinExistence type="predicted"/>
<reference evidence="2 3" key="1">
    <citation type="journal article" date="2014" name="Nat. Commun.">
        <title>Klebsormidium flaccidum genome reveals primary factors for plant terrestrial adaptation.</title>
        <authorList>
            <person name="Hori K."/>
            <person name="Maruyama F."/>
            <person name="Fujisawa T."/>
            <person name="Togashi T."/>
            <person name="Yamamoto N."/>
            <person name="Seo M."/>
            <person name="Sato S."/>
            <person name="Yamada T."/>
            <person name="Mori H."/>
            <person name="Tajima N."/>
            <person name="Moriyama T."/>
            <person name="Ikeuchi M."/>
            <person name="Watanabe M."/>
            <person name="Wada H."/>
            <person name="Kobayashi K."/>
            <person name="Saito M."/>
            <person name="Masuda T."/>
            <person name="Sasaki-Sekimoto Y."/>
            <person name="Mashiguchi K."/>
            <person name="Awai K."/>
            <person name="Shimojima M."/>
            <person name="Masuda S."/>
            <person name="Iwai M."/>
            <person name="Nobusawa T."/>
            <person name="Narise T."/>
            <person name="Kondo S."/>
            <person name="Saito H."/>
            <person name="Sato R."/>
            <person name="Murakawa M."/>
            <person name="Ihara Y."/>
            <person name="Oshima-Yamada Y."/>
            <person name="Ohtaka K."/>
            <person name="Satoh M."/>
            <person name="Sonobe K."/>
            <person name="Ishii M."/>
            <person name="Ohtani R."/>
            <person name="Kanamori-Sato M."/>
            <person name="Honoki R."/>
            <person name="Miyazaki D."/>
            <person name="Mochizuki H."/>
            <person name="Umetsu J."/>
            <person name="Higashi K."/>
            <person name="Shibata D."/>
            <person name="Kamiya Y."/>
            <person name="Sato N."/>
            <person name="Nakamura Y."/>
            <person name="Tabata S."/>
            <person name="Ida S."/>
            <person name="Kurokawa K."/>
            <person name="Ohta H."/>
        </authorList>
    </citation>
    <scope>NUCLEOTIDE SEQUENCE [LARGE SCALE GENOMIC DNA]</scope>
    <source>
        <strain evidence="2 3">NIES-2285</strain>
    </source>
</reference>
<dbReference type="PANTHER" id="PTHR35135:SF3">
    <property type="entry name" value="OS05G0517800 PROTEIN"/>
    <property type="match status" value="1"/>
</dbReference>
<dbReference type="EMBL" id="DF237250">
    <property type="protein sequence ID" value="GAQ86641.1"/>
    <property type="molecule type" value="Genomic_DNA"/>
</dbReference>
<name>A0A1Y1IC22_KLENI</name>
<feature type="region of interest" description="Disordered" evidence="1">
    <location>
        <begin position="434"/>
        <end position="456"/>
    </location>
</feature>
<evidence type="ECO:0000313" key="3">
    <source>
        <dbReference type="Proteomes" id="UP000054558"/>
    </source>
</evidence>
<keyword evidence="3" id="KW-1185">Reference proteome</keyword>
<evidence type="ECO:0000313" key="2">
    <source>
        <dbReference type="EMBL" id="GAQ86641.1"/>
    </source>
</evidence>
<evidence type="ECO:0000256" key="1">
    <source>
        <dbReference type="SAM" id="MobiDB-lite"/>
    </source>
</evidence>
<dbReference type="OrthoDB" id="5598737at2759"/>
<gene>
    <name evidence="2" type="ORF">KFL_003010160</name>
</gene>
<dbReference type="OMA" id="MWTIESE"/>
<dbReference type="PANTHER" id="PTHR35135">
    <property type="entry name" value="OS05G0517800 PROTEIN"/>
    <property type="match status" value="1"/>
</dbReference>
<feature type="compositionally biased region" description="Basic and acidic residues" evidence="1">
    <location>
        <begin position="435"/>
        <end position="448"/>
    </location>
</feature>
<dbReference type="Proteomes" id="UP000054558">
    <property type="component" value="Unassembled WGS sequence"/>
</dbReference>
<protein>
    <submittedName>
        <fullName evidence="2">Uncharacterized protein</fullName>
    </submittedName>
</protein>
<accession>A0A1Y1IC22</accession>
<sequence>RFIDSNRHIQRPRRTLADPARVLAPRLLPPLPREVQAAEAEAQAASNPLRPERTEGAFSELTTYSFGREKVITFDGTFFANSSAMRDAGTEASLHSICEPDPEAPRVAGGFTPLSVGGVRPSCVPLEGIDCPWKYRNGLSELRPAVRALTLRWCNFRKAPAQGSNAPLKPGEFVAMREGLPANVRALIDLVTESGGCADTETCAMCKGVPRRPWMQGFLKDGPVGASGWCPDHWQPYAALLHALLIPRYSWVFGRIVTLKLLRHLLLEGPLDQRGMAFLSEDAPMLAAILRLHPIAGGLYAFPPTLWPLVRDIYATNLLCFESSANRPTSSHRSPLAALHDATEHMWTIESERLRLVGQLEAAAMEYAEQRGVALKRVANSLLFELEVREPQCYGEGGFLSAPSTIYRERVEAVSTYGFHPLLYGRPQFVDWEDESGRGKKGSEERLTQHCSAPNPQSSKGRAGIFIACCQNRAPLGYHWLKGGESVSDLGTVLLTRFPFKTLRGLTIVEDAACNAQEWLLNRVPHLAKFILFVVDRFHSGPISCASSGAKRYATHTCSPTLFIDSFPQHRQTITTASEGINSGLKRCAASL</sequence>
<feature type="non-terminal residue" evidence="2">
    <location>
        <position position="1"/>
    </location>
</feature>
<dbReference type="AlphaFoldDB" id="A0A1Y1IC22"/>